<evidence type="ECO:0000256" key="3">
    <source>
        <dbReference type="ARBA" id="ARBA00022782"/>
    </source>
</evidence>
<evidence type="ECO:0000256" key="1">
    <source>
        <dbReference type="ARBA" id="ARBA00008956"/>
    </source>
</evidence>
<evidence type="ECO:0000313" key="9">
    <source>
        <dbReference type="Proteomes" id="UP000298416"/>
    </source>
</evidence>
<gene>
    <name evidence="8" type="ORF">SASPL_137742</name>
</gene>
<protein>
    <recommendedName>
        <fullName evidence="5">FRIGIDA-like protein</fullName>
    </recommendedName>
</protein>
<dbReference type="GO" id="GO:0009908">
    <property type="term" value="P:flower development"/>
    <property type="evidence" value="ECO:0007669"/>
    <property type="project" value="UniProtKB-KW"/>
</dbReference>
<feature type="compositionally biased region" description="Polar residues" evidence="7">
    <location>
        <begin position="907"/>
        <end position="933"/>
    </location>
</feature>
<organism evidence="8">
    <name type="scientific">Salvia splendens</name>
    <name type="common">Scarlet sage</name>
    <dbReference type="NCBI Taxonomy" id="180675"/>
    <lineage>
        <taxon>Eukaryota</taxon>
        <taxon>Viridiplantae</taxon>
        <taxon>Streptophyta</taxon>
        <taxon>Embryophyta</taxon>
        <taxon>Tracheophyta</taxon>
        <taxon>Spermatophyta</taxon>
        <taxon>Magnoliopsida</taxon>
        <taxon>eudicotyledons</taxon>
        <taxon>Gunneridae</taxon>
        <taxon>Pentapetalae</taxon>
        <taxon>asterids</taxon>
        <taxon>lamiids</taxon>
        <taxon>Lamiales</taxon>
        <taxon>Lamiaceae</taxon>
        <taxon>Nepetoideae</taxon>
        <taxon>Mentheae</taxon>
        <taxon>Salviinae</taxon>
        <taxon>Salvia</taxon>
        <taxon>Salvia subgen. Calosphace</taxon>
        <taxon>core Calosphace</taxon>
    </lineage>
</organism>
<reference evidence="8" key="2">
    <citation type="submission" date="2020-08" db="EMBL/GenBank/DDBJ databases">
        <title>Plant Genome Project.</title>
        <authorList>
            <person name="Zhang R.-G."/>
        </authorList>
    </citation>
    <scope>NUCLEOTIDE SEQUENCE</scope>
    <source>
        <strain evidence="8">Huo1</strain>
        <tissue evidence="8">Leaf</tissue>
    </source>
</reference>
<dbReference type="AlphaFoldDB" id="A0A8X8WU01"/>
<comment type="similarity">
    <text evidence="1 5">Belongs to the Frigida family.</text>
</comment>
<feature type="coiled-coil region" evidence="6">
    <location>
        <begin position="312"/>
        <end position="371"/>
    </location>
</feature>
<dbReference type="Proteomes" id="UP000298416">
    <property type="component" value="Unassembled WGS sequence"/>
</dbReference>
<evidence type="ECO:0000256" key="5">
    <source>
        <dbReference type="RuleBase" id="RU364012"/>
    </source>
</evidence>
<comment type="caution">
    <text evidence="8">The sequence shown here is derived from an EMBL/GenBank/DDBJ whole genome shotgun (WGS) entry which is preliminary data.</text>
</comment>
<reference evidence="8" key="1">
    <citation type="submission" date="2018-01" db="EMBL/GenBank/DDBJ databases">
        <authorList>
            <person name="Mao J.F."/>
        </authorList>
    </citation>
    <scope>NUCLEOTIDE SEQUENCE</scope>
    <source>
        <strain evidence="8">Huo1</strain>
        <tissue evidence="8">Leaf</tissue>
    </source>
</reference>
<feature type="region of interest" description="Disordered" evidence="7">
    <location>
        <begin position="468"/>
        <end position="500"/>
    </location>
</feature>
<sequence length="978" mass="112942">MEFVPPPRGVGDPSAIIDRVHEWKVMGDSVVKGLVDCFSEIESREENLRSIRESFEMQMAEKRRELDCLHEGKMEALKLREEELRSFEMQMAEKKRELDCLHEGKMEALKLREEELRSLRESFEMHMAEKKRELDCLHEGKGEELRLREEELRSLSESFEMQMVEKKRELNCLHEGKREALKLREEELRLREEKLDEQLQVVNEHIQQLEVSQAEVDGLRVKECGRLKEIDKRERELEKRLGEFEKREKEFDAFCDGKSRDLALKEEILGKKKAELVEEVRLANEKQTLGYELIERLQAEVDGQRVKECERLKEIDNREMELEKRLGEFEMREKEFDAFYDGKSGDLALKEEILEKEKSELVKEVRLANEKISEKQKLGYVLIERLELGVKMLGEMKMIMAEKFKELESREEAAHESLTASLNEAELIRESVEKRFKELESIEKELTLSQEDKTKKLESAKGQLGYVRTNEAELRREKSNEQQKSKLQNKPEEKKQEHELQQVNLVSCKKEHDDKELDSVEKSLSCIRESTTQSCAKENLALSEPDQPHQQSVGTDAGLVADKEQHVCKPREVDVKEKLNDVHFKEQGSKQQMVTDACLTTKQDEAVDSKLALHKNHLVALIRFPEKDLELMGRNFYKILSISPDPAKLVIEALHGFEEIRLGTLDMERRATILLLDQLAKLSPKIQPCVKQAATKLACLWKSETSSAERPTEALAFLHLLAVYGISSSFDRSELLSFLKLADKHKHNPNLCRTLGLADRVPGYIKVLMNEKHYLLASTYVFEYQLQHMFSQSEILNYYASHSKKSANALCRREHNTSAAQKANAAEIAALRLGIEHIVKYGLESDYSPITFTARIKQLEASQAGLRRRIPSPSDSSEKHGRCNRSQETSKWARRKRKRCREAKNSDAFSNNCSSPDWRQPPQHQSSQMKTSNAAPAYPWEFVNLAPFPQSAGPRKRPRTNTWVKEGGAQVGKVASQC</sequence>
<evidence type="ECO:0000256" key="2">
    <source>
        <dbReference type="ARBA" id="ARBA00022473"/>
    </source>
</evidence>
<keyword evidence="6" id="KW-0175">Coiled coil</keyword>
<feature type="compositionally biased region" description="Basic residues" evidence="7">
    <location>
        <begin position="892"/>
        <end position="901"/>
    </location>
</feature>
<evidence type="ECO:0000256" key="4">
    <source>
        <dbReference type="ARBA" id="ARBA00023089"/>
    </source>
</evidence>
<keyword evidence="4 5" id="KW-0287">Flowering</keyword>
<feature type="coiled-coil region" evidence="6">
    <location>
        <begin position="173"/>
        <end position="247"/>
    </location>
</feature>
<dbReference type="PANTHER" id="PTHR31791:SF47">
    <property type="entry name" value="INACTIVE FRIGIDA-LIKE PROTEIN 2"/>
    <property type="match status" value="1"/>
</dbReference>
<dbReference type="EMBL" id="PNBA02000014">
    <property type="protein sequence ID" value="KAG6400897.1"/>
    <property type="molecule type" value="Genomic_DNA"/>
</dbReference>
<dbReference type="GO" id="GO:0030154">
    <property type="term" value="P:cell differentiation"/>
    <property type="evidence" value="ECO:0007669"/>
    <property type="project" value="UniProtKB-KW"/>
</dbReference>
<feature type="compositionally biased region" description="Basic and acidic residues" evidence="7">
    <location>
        <begin position="470"/>
        <end position="500"/>
    </location>
</feature>
<feature type="region of interest" description="Disordered" evidence="7">
    <location>
        <begin position="863"/>
        <end position="933"/>
    </location>
</feature>
<dbReference type="InterPro" id="IPR012474">
    <property type="entry name" value="Frigida"/>
</dbReference>
<keyword evidence="9" id="KW-1185">Reference proteome</keyword>
<feature type="coiled-coil region" evidence="6">
    <location>
        <begin position="415"/>
        <end position="442"/>
    </location>
</feature>
<evidence type="ECO:0000256" key="6">
    <source>
        <dbReference type="SAM" id="Coils"/>
    </source>
</evidence>
<proteinExistence type="inferred from homology"/>
<dbReference type="Pfam" id="PF07899">
    <property type="entry name" value="Frigida"/>
    <property type="match status" value="1"/>
</dbReference>
<dbReference type="PANTHER" id="PTHR31791">
    <property type="entry name" value="FRIGIDA-LIKE PROTEIN 3-RELATED"/>
    <property type="match status" value="1"/>
</dbReference>
<dbReference type="OrthoDB" id="1166041at2759"/>
<keyword evidence="2 5" id="KW-0217">Developmental protein</keyword>
<evidence type="ECO:0000256" key="7">
    <source>
        <dbReference type="SAM" id="MobiDB-lite"/>
    </source>
</evidence>
<accession>A0A8X8WU01</accession>
<name>A0A8X8WU01_SALSN</name>
<evidence type="ECO:0000313" key="8">
    <source>
        <dbReference type="EMBL" id="KAG6400897.1"/>
    </source>
</evidence>
<keyword evidence="3 5" id="KW-0221">Differentiation</keyword>